<dbReference type="UniPathway" id="UPA00904">
    <property type="reaction ID" value="UER00874"/>
</dbReference>
<sequence>MIPTLEWLPTGVNFLDQTKLPLEETYVLATDYNQVATVIRDMIVRGAPAIGVSAAMGMAIGIDRSSATTLPALTEEVAVIAKTLAETRPTAVNLFWGIDEIRNLYIELASKDTPIPDIKTAVVAKARRMYDEDIAACKQMGAHGASLLPKEGTVLTHCNAGALATCGYGSALGVIRAAIERGHKIDVFADETRPFLQGARLTAWELMKDNIPTTVLCDNMAASLMRQGRIQAVIVGADRIAANGDVANKIGTYGVAILAKEHNIPFYVAAPWSTLDLATAHGDNIPIEQRDAREVTHSNGKQMTPHGVAIENPAFDVTPAKYVTAIITERGVLTAPYNNSIQTMAKQAEPELTAV</sequence>
<dbReference type="InterPro" id="IPR000649">
    <property type="entry name" value="IF-2B-related"/>
</dbReference>
<gene>
    <name evidence="2" type="primary">mtnA</name>
    <name evidence="3" type="ORF">HDF10_002305</name>
</gene>
<keyword evidence="2" id="KW-0028">Amino-acid biosynthesis</keyword>
<comment type="similarity">
    <text evidence="2">Belongs to the EIF-2B alpha/beta/delta subunits family. MtnA subfamily.</text>
</comment>
<dbReference type="GO" id="GO:0046523">
    <property type="term" value="F:S-methyl-5-thioribose-1-phosphate isomerase activity"/>
    <property type="evidence" value="ECO:0007669"/>
    <property type="project" value="UniProtKB-UniRule"/>
</dbReference>
<comment type="catalytic activity">
    <reaction evidence="2">
        <text>5-(methylsulfanyl)-alpha-D-ribose 1-phosphate = 5-(methylsulfanyl)-D-ribulose 1-phosphate</text>
        <dbReference type="Rhea" id="RHEA:19989"/>
        <dbReference type="ChEBI" id="CHEBI:58533"/>
        <dbReference type="ChEBI" id="CHEBI:58548"/>
        <dbReference type="EC" id="5.3.1.23"/>
    </reaction>
</comment>
<comment type="function">
    <text evidence="2">Catalyzes the interconversion of methylthioribose-1-phosphate (MTR-1-P) into methylthioribulose-1-phosphate (MTRu-1-P).</text>
</comment>
<keyword evidence="1 2" id="KW-0413">Isomerase</keyword>
<dbReference type="PANTHER" id="PTHR43475:SF1">
    <property type="entry name" value="METHYLTHIORIBOSE-1-PHOSPHATE ISOMERASE"/>
    <property type="match status" value="1"/>
</dbReference>
<dbReference type="HAMAP" id="MF_01678">
    <property type="entry name" value="Salvage_MtnA"/>
    <property type="match status" value="1"/>
</dbReference>
<comment type="pathway">
    <text evidence="2">Amino-acid biosynthesis; L-methionine biosynthesis via salvage pathway; L-methionine from S-methyl-5-thio-alpha-D-ribose 1-phosphate: step 1/6.</text>
</comment>
<dbReference type="SUPFAM" id="SSF100950">
    <property type="entry name" value="NagB/RpiA/CoA transferase-like"/>
    <property type="match status" value="1"/>
</dbReference>
<protein>
    <recommendedName>
        <fullName evidence="2">Methylthioribose-1-phosphate isomerase</fullName>
        <shortName evidence="2">M1Pi</shortName>
        <shortName evidence="2">MTR-1-P isomerase</shortName>
        <ecNumber evidence="2">5.3.1.23</ecNumber>
    </recommendedName>
    <alternativeName>
        <fullName evidence="2">S-methyl-5-thioribose-1-phosphate isomerase</fullName>
    </alternativeName>
</protein>
<dbReference type="EMBL" id="JACHDZ010000003">
    <property type="protein sequence ID" value="MBB5344326.1"/>
    <property type="molecule type" value="Genomic_DNA"/>
</dbReference>
<dbReference type="EC" id="5.3.1.23" evidence="2"/>
<dbReference type="Gene3D" id="1.20.120.420">
    <property type="entry name" value="translation initiation factor eif-2b, domain 1"/>
    <property type="match status" value="1"/>
</dbReference>
<dbReference type="InterPro" id="IPR005251">
    <property type="entry name" value="IF-M1Pi"/>
</dbReference>
<name>A0A7W8N587_9BACT</name>
<dbReference type="AlphaFoldDB" id="A0A7W8N587"/>
<dbReference type="Gene3D" id="3.40.50.10470">
    <property type="entry name" value="Translation initiation factor eif-2b, domain 2"/>
    <property type="match status" value="1"/>
</dbReference>
<feature type="binding site" evidence="2">
    <location>
        <begin position="248"/>
        <end position="249"/>
    </location>
    <ligand>
        <name>substrate</name>
    </ligand>
</feature>
<evidence type="ECO:0000256" key="1">
    <source>
        <dbReference type="ARBA" id="ARBA00023235"/>
    </source>
</evidence>
<dbReference type="Proteomes" id="UP000569092">
    <property type="component" value="Unassembled WGS sequence"/>
</dbReference>
<comment type="caution">
    <text evidence="3">The sequence shown here is derived from an EMBL/GenBank/DDBJ whole genome shotgun (WGS) entry which is preliminary data.</text>
</comment>
<evidence type="ECO:0000256" key="2">
    <source>
        <dbReference type="HAMAP-Rule" id="MF_01678"/>
    </source>
</evidence>
<accession>A0A7W8N587</accession>
<dbReference type="InterPro" id="IPR011559">
    <property type="entry name" value="Initiation_fac_2B_a/b/d"/>
</dbReference>
<dbReference type="FunFam" id="1.20.120.420:FF:000003">
    <property type="entry name" value="Methylthioribose-1-phosphate isomerase"/>
    <property type="match status" value="1"/>
</dbReference>
<dbReference type="Pfam" id="PF01008">
    <property type="entry name" value="IF-2B"/>
    <property type="match status" value="1"/>
</dbReference>
<dbReference type="NCBIfam" id="TIGR00512">
    <property type="entry name" value="salvage_mtnA"/>
    <property type="match status" value="1"/>
</dbReference>
<evidence type="ECO:0000313" key="4">
    <source>
        <dbReference type="Proteomes" id="UP000569092"/>
    </source>
</evidence>
<dbReference type="InterPro" id="IPR042529">
    <property type="entry name" value="IF_2B-like_C"/>
</dbReference>
<feature type="binding site" evidence="2">
    <location>
        <begin position="45"/>
        <end position="47"/>
    </location>
    <ligand>
        <name>substrate</name>
    </ligand>
</feature>
<reference evidence="3 4" key="1">
    <citation type="submission" date="2020-08" db="EMBL/GenBank/DDBJ databases">
        <title>Genomic Encyclopedia of Type Strains, Phase IV (KMG-V): Genome sequencing to study the core and pangenomes of soil and plant-associated prokaryotes.</title>
        <authorList>
            <person name="Whitman W."/>
        </authorList>
    </citation>
    <scope>NUCLEOTIDE SEQUENCE [LARGE SCALE GENOMIC DNA]</scope>
    <source>
        <strain evidence="3 4">M8US30</strain>
    </source>
</reference>
<keyword evidence="2" id="KW-0486">Methionine biosynthesis</keyword>
<feature type="binding site" evidence="2">
    <location>
        <position position="88"/>
    </location>
    <ligand>
        <name>substrate</name>
    </ligand>
</feature>
<dbReference type="NCBIfam" id="TIGR00524">
    <property type="entry name" value="eIF-2B_rel"/>
    <property type="match status" value="1"/>
</dbReference>
<dbReference type="NCBIfam" id="NF004326">
    <property type="entry name" value="PRK05720.1"/>
    <property type="match status" value="1"/>
</dbReference>
<organism evidence="3 4">
    <name type="scientific">Tunturiibacter lichenicola</name>
    <dbReference type="NCBI Taxonomy" id="2051959"/>
    <lineage>
        <taxon>Bacteria</taxon>
        <taxon>Pseudomonadati</taxon>
        <taxon>Acidobacteriota</taxon>
        <taxon>Terriglobia</taxon>
        <taxon>Terriglobales</taxon>
        <taxon>Acidobacteriaceae</taxon>
        <taxon>Tunturiibacter</taxon>
    </lineage>
</organism>
<dbReference type="GO" id="GO:0019509">
    <property type="term" value="P:L-methionine salvage from methylthioadenosine"/>
    <property type="evidence" value="ECO:0007669"/>
    <property type="project" value="UniProtKB-UniRule"/>
</dbReference>
<feature type="binding site" evidence="2">
    <location>
        <position position="197"/>
    </location>
    <ligand>
        <name>substrate</name>
    </ligand>
</feature>
<dbReference type="InterPro" id="IPR037171">
    <property type="entry name" value="NagB/RpiA_transferase-like"/>
</dbReference>
<dbReference type="PANTHER" id="PTHR43475">
    <property type="entry name" value="METHYLTHIORIBOSE-1-PHOSPHATE ISOMERASE"/>
    <property type="match status" value="1"/>
</dbReference>
<feature type="site" description="Transition state stabilizer" evidence="2">
    <location>
        <position position="158"/>
    </location>
</feature>
<dbReference type="FunFam" id="3.40.50.10470:FF:000006">
    <property type="entry name" value="Methylthioribose-1-phosphate isomerase"/>
    <property type="match status" value="1"/>
</dbReference>
<dbReference type="InterPro" id="IPR027363">
    <property type="entry name" value="M1Pi_N"/>
</dbReference>
<feature type="active site" description="Proton donor" evidence="2">
    <location>
        <position position="238"/>
    </location>
</feature>
<evidence type="ECO:0000313" key="3">
    <source>
        <dbReference type="EMBL" id="MBB5344326.1"/>
    </source>
</evidence>
<proteinExistence type="inferred from homology"/>